<sequence length="120" mass="13687">MLKKMKQFRDLYSQPFLAPISFTSRDPSVRKFADFLDYVDDKLQQNGPNRALDLDMDTVQKYINAWEDSSDLAVKEFLEVFKSTSGIKTGSFGESIRNNKIRDTFLGKLLIGLGLDPSKL</sequence>
<evidence type="ECO:0000313" key="1">
    <source>
        <dbReference type="EMBL" id="CAD8463890.1"/>
    </source>
</evidence>
<accession>A0A7S0DSA8</accession>
<organism evidence="1">
    <name type="scientific">Amorphochlora amoebiformis</name>
    <dbReference type="NCBI Taxonomy" id="1561963"/>
    <lineage>
        <taxon>Eukaryota</taxon>
        <taxon>Sar</taxon>
        <taxon>Rhizaria</taxon>
        <taxon>Cercozoa</taxon>
        <taxon>Chlorarachniophyceae</taxon>
        <taxon>Amorphochlora</taxon>
    </lineage>
</organism>
<gene>
    <name evidence="1" type="ORF">LAMO00422_LOCUS22856</name>
</gene>
<protein>
    <submittedName>
        <fullName evidence="1">Uncharacterized protein</fullName>
    </submittedName>
</protein>
<proteinExistence type="predicted"/>
<reference evidence="1" key="1">
    <citation type="submission" date="2021-01" db="EMBL/GenBank/DDBJ databases">
        <authorList>
            <person name="Corre E."/>
            <person name="Pelletier E."/>
            <person name="Niang G."/>
            <person name="Scheremetjew M."/>
            <person name="Finn R."/>
            <person name="Kale V."/>
            <person name="Holt S."/>
            <person name="Cochrane G."/>
            <person name="Meng A."/>
            <person name="Brown T."/>
            <person name="Cohen L."/>
        </authorList>
    </citation>
    <scope>NUCLEOTIDE SEQUENCE</scope>
    <source>
        <strain evidence="1">CCMP2058</strain>
    </source>
</reference>
<dbReference type="EMBL" id="HBEM01033519">
    <property type="protein sequence ID" value="CAD8463890.1"/>
    <property type="molecule type" value="Transcribed_RNA"/>
</dbReference>
<dbReference type="AlphaFoldDB" id="A0A7S0DSA8"/>
<name>A0A7S0DSA8_9EUKA</name>